<feature type="chain" id="PRO_5046557231" evidence="4">
    <location>
        <begin position="24"/>
        <end position="389"/>
    </location>
</feature>
<keyword evidence="1" id="KW-0645">Protease</keyword>
<keyword evidence="4" id="KW-0732">Signal</keyword>
<dbReference type="GO" id="GO:0016787">
    <property type="term" value="F:hydrolase activity"/>
    <property type="evidence" value="ECO:0007669"/>
    <property type="project" value="UniProtKB-KW"/>
</dbReference>
<dbReference type="InterPro" id="IPR029045">
    <property type="entry name" value="ClpP/crotonase-like_dom_sf"/>
</dbReference>
<feature type="domain" description="Tail specific protease" evidence="5">
    <location>
        <begin position="81"/>
        <end position="267"/>
    </location>
</feature>
<evidence type="ECO:0000313" key="7">
    <source>
        <dbReference type="Proteomes" id="UP001596109"/>
    </source>
</evidence>
<dbReference type="Proteomes" id="UP001596109">
    <property type="component" value="Unassembled WGS sequence"/>
</dbReference>
<reference evidence="7" key="1">
    <citation type="journal article" date="2019" name="Int. J. Syst. Evol. Microbiol.">
        <title>The Global Catalogue of Microorganisms (GCM) 10K type strain sequencing project: providing services to taxonomists for standard genome sequencing and annotation.</title>
        <authorList>
            <consortium name="The Broad Institute Genomics Platform"/>
            <consortium name="The Broad Institute Genome Sequencing Center for Infectious Disease"/>
            <person name="Wu L."/>
            <person name="Ma J."/>
        </authorList>
    </citation>
    <scope>NUCLEOTIDE SEQUENCE [LARGE SCALE GENOMIC DNA]</scope>
    <source>
        <strain evidence="7">CGMCC 4.1434</strain>
    </source>
</reference>
<evidence type="ECO:0000259" key="5">
    <source>
        <dbReference type="SMART" id="SM00245"/>
    </source>
</evidence>
<evidence type="ECO:0000256" key="2">
    <source>
        <dbReference type="ARBA" id="ARBA00022801"/>
    </source>
</evidence>
<dbReference type="SUPFAM" id="SSF52096">
    <property type="entry name" value="ClpP/crotonase"/>
    <property type="match status" value="1"/>
</dbReference>
<dbReference type="Gene3D" id="3.90.226.10">
    <property type="entry name" value="2-enoyl-CoA Hydratase, Chain A, domain 1"/>
    <property type="match status" value="1"/>
</dbReference>
<dbReference type="EMBL" id="JBHSNO010000005">
    <property type="protein sequence ID" value="MFC5589128.1"/>
    <property type="molecule type" value="Genomic_DNA"/>
</dbReference>
<evidence type="ECO:0000256" key="4">
    <source>
        <dbReference type="SAM" id="SignalP"/>
    </source>
</evidence>
<gene>
    <name evidence="6" type="ORF">ACFPRA_09535</name>
</gene>
<comment type="caution">
    <text evidence="6">The sequence shown here is derived from an EMBL/GenBank/DDBJ whole genome shotgun (WGS) entry which is preliminary data.</text>
</comment>
<keyword evidence="3" id="KW-0720">Serine protease</keyword>
<keyword evidence="2 6" id="KW-0378">Hydrolase</keyword>
<dbReference type="InterPro" id="IPR005151">
    <property type="entry name" value="Tail-specific_protease"/>
</dbReference>
<dbReference type="Pfam" id="PF03572">
    <property type="entry name" value="Peptidase_S41"/>
    <property type="match status" value="1"/>
</dbReference>
<dbReference type="EC" id="3.4.-.-" evidence="6"/>
<dbReference type="InterPro" id="IPR004447">
    <property type="entry name" value="Peptidase_S41A"/>
</dbReference>
<evidence type="ECO:0000256" key="1">
    <source>
        <dbReference type="ARBA" id="ARBA00022670"/>
    </source>
</evidence>
<dbReference type="PANTHER" id="PTHR32060:SF30">
    <property type="entry name" value="CARBOXY-TERMINAL PROCESSING PROTEASE CTPA"/>
    <property type="match status" value="1"/>
</dbReference>
<organism evidence="6 7">
    <name type="scientific">Sporosarcina soli</name>
    <dbReference type="NCBI Taxonomy" id="334736"/>
    <lineage>
        <taxon>Bacteria</taxon>
        <taxon>Bacillati</taxon>
        <taxon>Bacillota</taxon>
        <taxon>Bacilli</taxon>
        <taxon>Bacillales</taxon>
        <taxon>Caryophanaceae</taxon>
        <taxon>Sporosarcina</taxon>
    </lineage>
</organism>
<proteinExistence type="predicted"/>
<evidence type="ECO:0000256" key="3">
    <source>
        <dbReference type="ARBA" id="ARBA00022825"/>
    </source>
</evidence>
<dbReference type="CDD" id="cd07560">
    <property type="entry name" value="Peptidase_S41_CPP"/>
    <property type="match status" value="1"/>
</dbReference>
<keyword evidence="7" id="KW-1185">Reference proteome</keyword>
<dbReference type="SMART" id="SM00245">
    <property type="entry name" value="TSPc"/>
    <property type="match status" value="1"/>
</dbReference>
<evidence type="ECO:0000313" key="6">
    <source>
        <dbReference type="EMBL" id="MFC5589128.1"/>
    </source>
</evidence>
<sequence length="389" mass="43263">MKYLQIALLTVFSLFLFTPFAEADTVEDIKFFVETYYYGDMPKNLDKMSTVEEIMSSLDEYSRYLSAEEYRAYIGHVAEDTPKQQATAADTENQPAVTSSMLYGNVGYMKITTFSTDLGSKVEQHWLKLKKAGATELIVDLRYNGGGYVESAEQLLGFYQGVTDAYHLLTREGKETIKPFPRKTKFPKQSYLLVNRYSASASEIVAAALHDTNAATIVGETTKGKGSVQTFFEFDDGSALKLTIGNFTGPKGTIVHKKGITPTIKTTPDNELTTMHQRLLNASFTKKSYRKTVELKNVATDKIFHVQFTQPMNFLDKQTSHTVELVKLGGVAVPIQLKNNYDDILDVIPNKNLQVGGSYMLVVHPGAKNTKGRTVKQGTFTPITVTGSR</sequence>
<accession>A0ABW0TJH3</accession>
<dbReference type="RefSeq" id="WP_381433292.1">
    <property type="nucleotide sequence ID" value="NZ_JBHSNO010000005.1"/>
</dbReference>
<protein>
    <submittedName>
        <fullName evidence="6">S41 family peptidase</fullName>
        <ecNumber evidence="6">3.4.-.-</ecNumber>
    </submittedName>
</protein>
<name>A0ABW0TJH3_9BACL</name>
<feature type="signal peptide" evidence="4">
    <location>
        <begin position="1"/>
        <end position="23"/>
    </location>
</feature>
<dbReference type="PANTHER" id="PTHR32060">
    <property type="entry name" value="TAIL-SPECIFIC PROTEASE"/>
    <property type="match status" value="1"/>
</dbReference>